<feature type="region of interest" description="Disordered" evidence="5">
    <location>
        <begin position="139"/>
        <end position="207"/>
    </location>
</feature>
<dbReference type="GO" id="GO:0016887">
    <property type="term" value="F:ATP hydrolysis activity"/>
    <property type="evidence" value="ECO:0007669"/>
    <property type="project" value="InterPro"/>
</dbReference>
<accession>A0A397ZXY9</accession>
<evidence type="ECO:0000313" key="8">
    <source>
        <dbReference type="EMBL" id="RID67673.1"/>
    </source>
</evidence>
<sequence length="500" mass="55389">MSFLRGIIDSFSSIFTEEEDNNNNHRYEQSKHDPTVSTSSDSMNGVDGAVTVTNERVAYKLKGYFDLAKEEISKGVRAEEWGLHDDALLHYRNAQRIMNEATSTPSPSYITSSEKEKVRLYREKILKWQSQVSGRLQALGKRTGVGMSENKRTVPSPSLASVSSTSSNRRLSSQRTSLSRGGTGVARSPKDATTTNPKPVKEAGGGYDDKLVEMINTTIVDRSPSVKWDDVAGLDGAKQALMEMVILPAKRRDLFTGLRRPARGLLLFGPPGNGKTMLAKAVASESQATFFNVSASSLTSKWVGEAEKLVKTLFQVAISRQPSVIFMDEIDSIMSTRSISENEASRRLKSEFLIQFDGVTSNPDDLVIVIGATNKPQELDDAVLRRLVKRIYVPLPDPNVRKLLFKTKLKCQPHSLSGGDIDKIVRETEGYSGSDLQALCEEAAMMPIRELGADILTIQANKVRPLSYDDFRKSMAVIRPSLSKSKWEELEHWNSEFGSN</sequence>
<dbReference type="AlphaFoldDB" id="A0A397ZXY9"/>
<evidence type="ECO:0000259" key="7">
    <source>
        <dbReference type="SMART" id="SM00745"/>
    </source>
</evidence>
<dbReference type="FunFam" id="1.20.58.80:FF:000019">
    <property type="entry name" value="AAA-type ATPase family protein"/>
    <property type="match status" value="1"/>
</dbReference>
<dbReference type="PROSITE" id="PS00674">
    <property type="entry name" value="AAA"/>
    <property type="match status" value="1"/>
</dbReference>
<dbReference type="Pfam" id="PF17862">
    <property type="entry name" value="AAA_lid_3"/>
    <property type="match status" value="1"/>
</dbReference>
<dbReference type="InterPro" id="IPR027417">
    <property type="entry name" value="P-loop_NTPase"/>
</dbReference>
<comment type="similarity">
    <text evidence="4">Belongs to the AAA ATPase family.</text>
</comment>
<feature type="domain" description="MIT" evidence="7">
    <location>
        <begin position="61"/>
        <end position="138"/>
    </location>
</feature>
<dbReference type="InterPro" id="IPR003593">
    <property type="entry name" value="AAA+_ATPase"/>
</dbReference>
<dbReference type="Pfam" id="PF09336">
    <property type="entry name" value="Vps4_C"/>
    <property type="match status" value="1"/>
</dbReference>
<proteinExistence type="inferred from homology"/>
<dbReference type="PANTHER" id="PTHR23074">
    <property type="entry name" value="AAA DOMAIN-CONTAINING"/>
    <property type="match status" value="1"/>
</dbReference>
<dbReference type="InterPro" id="IPR003959">
    <property type="entry name" value="ATPase_AAA_core"/>
</dbReference>
<keyword evidence="3" id="KW-0472">Membrane</keyword>
<dbReference type="SMART" id="SM00745">
    <property type="entry name" value="MIT"/>
    <property type="match status" value="1"/>
</dbReference>
<dbReference type="CDD" id="cd02679">
    <property type="entry name" value="MIT_spastin"/>
    <property type="match status" value="1"/>
</dbReference>
<dbReference type="Pfam" id="PF00004">
    <property type="entry name" value="AAA"/>
    <property type="match status" value="1"/>
</dbReference>
<dbReference type="SMART" id="SM00382">
    <property type="entry name" value="AAA"/>
    <property type="match status" value="1"/>
</dbReference>
<organism evidence="8 9">
    <name type="scientific">Brassica campestris</name>
    <name type="common">Field mustard</name>
    <dbReference type="NCBI Taxonomy" id="3711"/>
    <lineage>
        <taxon>Eukaryota</taxon>
        <taxon>Viridiplantae</taxon>
        <taxon>Streptophyta</taxon>
        <taxon>Embryophyta</taxon>
        <taxon>Tracheophyta</taxon>
        <taxon>Spermatophyta</taxon>
        <taxon>Magnoliopsida</taxon>
        <taxon>eudicotyledons</taxon>
        <taxon>Gunneridae</taxon>
        <taxon>Pentapetalae</taxon>
        <taxon>rosids</taxon>
        <taxon>malvids</taxon>
        <taxon>Brassicales</taxon>
        <taxon>Brassicaceae</taxon>
        <taxon>Brassiceae</taxon>
        <taxon>Brassica</taxon>
    </lineage>
</organism>
<evidence type="ECO:0000256" key="1">
    <source>
        <dbReference type="ARBA" id="ARBA00022741"/>
    </source>
</evidence>
<protein>
    <recommendedName>
        <fullName evidence="10">Vesicle-fusing ATPase</fullName>
    </recommendedName>
</protein>
<evidence type="ECO:0000256" key="2">
    <source>
        <dbReference type="ARBA" id="ARBA00022840"/>
    </source>
</evidence>
<feature type="compositionally biased region" description="Low complexity" evidence="5">
    <location>
        <begin position="156"/>
        <end position="180"/>
    </location>
</feature>
<dbReference type="CDD" id="cd19524">
    <property type="entry name" value="RecA-like_spastin"/>
    <property type="match status" value="1"/>
</dbReference>
<dbReference type="EMBL" id="CM010631">
    <property type="protein sequence ID" value="RID67673.1"/>
    <property type="molecule type" value="Genomic_DNA"/>
</dbReference>
<dbReference type="SUPFAM" id="SSF52540">
    <property type="entry name" value="P-loop containing nucleoside triphosphate hydrolases"/>
    <property type="match status" value="1"/>
</dbReference>
<gene>
    <name evidence="8" type="ORF">BRARA_D02746</name>
</gene>
<reference evidence="8 9" key="1">
    <citation type="submission" date="2018-06" db="EMBL/GenBank/DDBJ databases">
        <title>WGS assembly of Brassica rapa FPsc.</title>
        <authorList>
            <person name="Bowman J."/>
            <person name="Kohchi T."/>
            <person name="Yamato K."/>
            <person name="Jenkins J."/>
            <person name="Shu S."/>
            <person name="Ishizaki K."/>
            <person name="Yamaoka S."/>
            <person name="Nishihama R."/>
            <person name="Nakamura Y."/>
            <person name="Berger F."/>
            <person name="Adam C."/>
            <person name="Aki S."/>
            <person name="Althoff F."/>
            <person name="Araki T."/>
            <person name="Arteaga-Vazquez M."/>
            <person name="Balasubrmanian S."/>
            <person name="Bauer D."/>
            <person name="Boehm C."/>
            <person name="Briginshaw L."/>
            <person name="Caballero-Perez J."/>
            <person name="Catarino B."/>
            <person name="Chen F."/>
            <person name="Chiyoda S."/>
            <person name="Chovatia M."/>
            <person name="Davies K."/>
            <person name="Delmans M."/>
            <person name="Demura T."/>
            <person name="Dierschke T."/>
            <person name="Dolan L."/>
            <person name="Dorantes-Acosta A."/>
            <person name="Eklund D."/>
            <person name="Florent S."/>
            <person name="Flores-Sandoval E."/>
            <person name="Fujiyama A."/>
            <person name="Fukuzawa H."/>
            <person name="Galik B."/>
            <person name="Grimanelli D."/>
            <person name="Grimwood J."/>
            <person name="Grossniklaus U."/>
            <person name="Hamada T."/>
            <person name="Haseloff J."/>
            <person name="Hetherington A."/>
            <person name="Higo A."/>
            <person name="Hirakawa Y."/>
            <person name="Hundley H."/>
            <person name="Ikeda Y."/>
            <person name="Inoue K."/>
            <person name="Inoue S."/>
            <person name="Ishida S."/>
            <person name="Jia Q."/>
            <person name="Kakita M."/>
            <person name="Kanazawa T."/>
            <person name="Kawai Y."/>
            <person name="Kawashima T."/>
            <person name="Kennedy M."/>
            <person name="Kinose K."/>
            <person name="Kinoshita T."/>
            <person name="Kohara Y."/>
            <person name="Koide E."/>
            <person name="Komatsu K."/>
            <person name="Kopischke S."/>
            <person name="Kubo M."/>
            <person name="Kyozuka J."/>
            <person name="Lagercrantz U."/>
            <person name="Lin S."/>
            <person name="Lindquist E."/>
            <person name="Lipzen A."/>
            <person name="Lu C."/>
            <person name="Luna E."/>
            <person name="Martienssen R."/>
            <person name="Minamino N."/>
            <person name="Mizutani M."/>
            <person name="Mizutani M."/>
            <person name="Mochizuki N."/>
            <person name="Monte I."/>
            <person name="Mosher R."/>
            <person name="Nagasaki H."/>
            <person name="Nakagami H."/>
            <person name="Naramoto S."/>
            <person name="Nishitani K."/>
            <person name="Ohtani M."/>
            <person name="Okamoto T."/>
            <person name="Okumura M."/>
            <person name="Phillips J."/>
            <person name="Pollak B."/>
            <person name="Reinders A."/>
            <person name="Roevekamp M."/>
            <person name="Sano R."/>
            <person name="Sawa S."/>
            <person name="Schmid M."/>
            <person name="Shirakawa M."/>
            <person name="Solano R."/>
            <person name="Spunde A."/>
            <person name="Suetsugu N."/>
            <person name="Sugano S."/>
            <person name="Sugiyama A."/>
            <person name="Sun R."/>
            <person name="Suzuki Y."/>
            <person name="Takenaka M."/>
            <person name="Takezawa D."/>
            <person name="Tomogane H."/>
            <person name="Tsuzuki M."/>
            <person name="Ueda T."/>
            <person name="Umeda M."/>
            <person name="Ward J."/>
            <person name="Watanabe Y."/>
            <person name="Yazaki K."/>
            <person name="Yokoyama R."/>
            <person name="Yoshitake Y."/>
            <person name="Yotsui I."/>
            <person name="Zachgo S."/>
            <person name="Schmutz J."/>
        </authorList>
    </citation>
    <scope>NUCLEOTIDE SEQUENCE [LARGE SCALE GENOMIC DNA]</scope>
    <source>
        <strain evidence="9">cv. B-3</strain>
    </source>
</reference>
<keyword evidence="2 4" id="KW-0067">ATP-binding</keyword>
<evidence type="ECO:0000256" key="4">
    <source>
        <dbReference type="RuleBase" id="RU003651"/>
    </source>
</evidence>
<feature type="region of interest" description="Disordered" evidence="5">
    <location>
        <begin position="19"/>
        <end position="44"/>
    </location>
</feature>
<evidence type="ECO:0000256" key="3">
    <source>
        <dbReference type="ARBA" id="ARBA00023136"/>
    </source>
</evidence>
<evidence type="ECO:0008006" key="10">
    <source>
        <dbReference type="Google" id="ProtNLM"/>
    </source>
</evidence>
<dbReference type="InterPro" id="IPR050304">
    <property type="entry name" value="MT-severing_AAA_ATPase"/>
</dbReference>
<feature type="compositionally biased region" description="Basic and acidic residues" evidence="5">
    <location>
        <begin position="22"/>
        <end position="34"/>
    </location>
</feature>
<dbReference type="FunFam" id="3.40.50.300:FF:000958">
    <property type="entry name" value="Spastin, putative"/>
    <property type="match status" value="1"/>
</dbReference>
<dbReference type="Proteomes" id="UP000264353">
    <property type="component" value="Chromosome A4"/>
</dbReference>
<name>A0A397ZXY9_BRACM</name>
<dbReference type="GO" id="GO:0005524">
    <property type="term" value="F:ATP binding"/>
    <property type="evidence" value="ECO:0007669"/>
    <property type="project" value="UniProtKB-KW"/>
</dbReference>
<dbReference type="InterPro" id="IPR003960">
    <property type="entry name" value="ATPase_AAA_CS"/>
</dbReference>
<dbReference type="Gene3D" id="1.10.8.60">
    <property type="match status" value="1"/>
</dbReference>
<dbReference type="FunFam" id="1.10.8.60:FF:000066">
    <property type="entry name" value="AAA-type ATPase family protein"/>
    <property type="match status" value="1"/>
</dbReference>
<evidence type="ECO:0000256" key="5">
    <source>
        <dbReference type="SAM" id="MobiDB-lite"/>
    </source>
</evidence>
<dbReference type="PANTHER" id="PTHR23074:SF157">
    <property type="entry name" value="AAA+ ATPASE DOMAIN-CONTAINING PROTEIN"/>
    <property type="match status" value="1"/>
</dbReference>
<dbReference type="InterPro" id="IPR041569">
    <property type="entry name" value="AAA_lid_3"/>
</dbReference>
<dbReference type="InterPro" id="IPR007330">
    <property type="entry name" value="MIT_dom"/>
</dbReference>
<evidence type="ECO:0000259" key="6">
    <source>
        <dbReference type="SMART" id="SM00382"/>
    </source>
</evidence>
<dbReference type="InterPro" id="IPR015415">
    <property type="entry name" value="Spast_Vps4_C"/>
</dbReference>
<feature type="domain" description="AAA+ ATPase" evidence="6">
    <location>
        <begin position="261"/>
        <end position="397"/>
    </location>
</feature>
<dbReference type="Gene3D" id="1.20.58.80">
    <property type="entry name" value="Phosphotransferase system, lactose/cellobiose-type IIA subunit"/>
    <property type="match status" value="1"/>
</dbReference>
<evidence type="ECO:0000313" key="9">
    <source>
        <dbReference type="Proteomes" id="UP000264353"/>
    </source>
</evidence>
<keyword evidence="1 4" id="KW-0547">Nucleotide-binding</keyword>
<dbReference type="Gene3D" id="3.40.50.300">
    <property type="entry name" value="P-loop containing nucleotide triphosphate hydrolases"/>
    <property type="match status" value="1"/>
</dbReference>